<dbReference type="InterPro" id="IPR037066">
    <property type="entry name" value="Plug_dom_sf"/>
</dbReference>
<dbReference type="EMBL" id="WOTH01000009">
    <property type="protein sequence ID" value="NHO53581.1"/>
    <property type="molecule type" value="Genomic_DNA"/>
</dbReference>
<evidence type="ECO:0000256" key="2">
    <source>
        <dbReference type="ARBA" id="ARBA00022448"/>
    </source>
</evidence>
<comment type="similarity">
    <text evidence="10 11">Belongs to the TonB-dependent receptor family.</text>
</comment>
<dbReference type="GO" id="GO:0015344">
    <property type="term" value="F:siderophore uptake transmembrane transporter activity"/>
    <property type="evidence" value="ECO:0007669"/>
    <property type="project" value="TreeGrafter"/>
</dbReference>
<keyword evidence="7 10" id="KW-0472">Membrane</keyword>
<dbReference type="PANTHER" id="PTHR30069">
    <property type="entry name" value="TONB-DEPENDENT OUTER MEMBRANE RECEPTOR"/>
    <property type="match status" value="1"/>
</dbReference>
<evidence type="ECO:0000259" key="13">
    <source>
        <dbReference type="Pfam" id="PF00593"/>
    </source>
</evidence>
<dbReference type="AlphaFoldDB" id="A0A967B7N9"/>
<keyword evidence="16" id="KW-1185">Reference proteome</keyword>
<evidence type="ECO:0000313" key="15">
    <source>
        <dbReference type="EMBL" id="NHO53581.1"/>
    </source>
</evidence>
<name>A0A967B7N9_9PROT</name>
<dbReference type="PROSITE" id="PS52016">
    <property type="entry name" value="TONB_DEPENDENT_REC_3"/>
    <property type="match status" value="1"/>
</dbReference>
<dbReference type="RefSeq" id="WP_166313943.1">
    <property type="nucleotide sequence ID" value="NZ_WOTH01000009.1"/>
</dbReference>
<dbReference type="InterPro" id="IPR000531">
    <property type="entry name" value="Beta-barrel_TonB"/>
</dbReference>
<feature type="chain" id="PRO_5036971310" evidence="12">
    <location>
        <begin position="34"/>
        <end position="676"/>
    </location>
</feature>
<organism evidence="15 16">
    <name type="scientific">Acetobacter estunensis</name>
    <dbReference type="NCBI Taxonomy" id="104097"/>
    <lineage>
        <taxon>Bacteria</taxon>
        <taxon>Pseudomonadati</taxon>
        <taxon>Pseudomonadota</taxon>
        <taxon>Alphaproteobacteria</taxon>
        <taxon>Acetobacterales</taxon>
        <taxon>Acetobacteraceae</taxon>
        <taxon>Acetobacter</taxon>
    </lineage>
</organism>
<keyword evidence="3 10" id="KW-1134">Transmembrane beta strand</keyword>
<evidence type="ECO:0000256" key="9">
    <source>
        <dbReference type="ARBA" id="ARBA00023237"/>
    </source>
</evidence>
<feature type="domain" description="TonB-dependent receptor-like beta-barrel" evidence="13">
    <location>
        <begin position="238"/>
        <end position="647"/>
    </location>
</feature>
<evidence type="ECO:0000256" key="5">
    <source>
        <dbReference type="ARBA" id="ARBA00022729"/>
    </source>
</evidence>
<dbReference type="Gene3D" id="2.40.170.20">
    <property type="entry name" value="TonB-dependent receptor, beta-barrel domain"/>
    <property type="match status" value="1"/>
</dbReference>
<dbReference type="GO" id="GO:0044718">
    <property type="term" value="P:siderophore transmembrane transport"/>
    <property type="evidence" value="ECO:0007669"/>
    <property type="project" value="TreeGrafter"/>
</dbReference>
<gene>
    <name evidence="15" type="ORF">GOB87_06320</name>
</gene>
<keyword evidence="8 15" id="KW-0675">Receptor</keyword>
<dbReference type="Pfam" id="PF00593">
    <property type="entry name" value="TonB_dep_Rec_b-barrel"/>
    <property type="match status" value="1"/>
</dbReference>
<keyword evidence="9 10" id="KW-0998">Cell outer membrane</keyword>
<evidence type="ECO:0000259" key="14">
    <source>
        <dbReference type="Pfam" id="PF07715"/>
    </source>
</evidence>
<proteinExistence type="inferred from homology"/>
<evidence type="ECO:0000256" key="7">
    <source>
        <dbReference type="ARBA" id="ARBA00023136"/>
    </source>
</evidence>
<feature type="domain" description="TonB-dependent receptor plug" evidence="14">
    <location>
        <begin position="61"/>
        <end position="169"/>
    </location>
</feature>
<evidence type="ECO:0000313" key="16">
    <source>
        <dbReference type="Proteomes" id="UP000597459"/>
    </source>
</evidence>
<dbReference type="InterPro" id="IPR039426">
    <property type="entry name" value="TonB-dep_rcpt-like"/>
</dbReference>
<reference evidence="15" key="1">
    <citation type="submission" date="2019-11" db="EMBL/GenBank/DDBJ databases">
        <title>Description of new Acetobacter species.</title>
        <authorList>
            <person name="Cleenwerck I."/>
            <person name="Sombolestani A.S."/>
        </authorList>
    </citation>
    <scope>NUCLEOTIDE SEQUENCE</scope>
    <source>
        <strain evidence="15">LMG 1626</strain>
    </source>
</reference>
<accession>A0A967B7N9</accession>
<keyword evidence="6 11" id="KW-0798">TonB box</keyword>
<evidence type="ECO:0000256" key="3">
    <source>
        <dbReference type="ARBA" id="ARBA00022452"/>
    </source>
</evidence>
<evidence type="ECO:0000256" key="8">
    <source>
        <dbReference type="ARBA" id="ARBA00023170"/>
    </source>
</evidence>
<dbReference type="PANTHER" id="PTHR30069:SF29">
    <property type="entry name" value="HEMOGLOBIN AND HEMOGLOBIN-HAPTOGLOBIN-BINDING PROTEIN 1-RELATED"/>
    <property type="match status" value="1"/>
</dbReference>
<comment type="caution">
    <text evidence="15">The sequence shown here is derived from an EMBL/GenBank/DDBJ whole genome shotgun (WGS) entry which is preliminary data.</text>
</comment>
<comment type="subcellular location">
    <subcellularLocation>
        <location evidence="1 10">Cell outer membrane</location>
        <topology evidence="1 10">Multi-pass membrane protein</topology>
    </subcellularLocation>
</comment>
<evidence type="ECO:0000256" key="1">
    <source>
        <dbReference type="ARBA" id="ARBA00004571"/>
    </source>
</evidence>
<sequence>MTSRDQQRNARHWRGSRLSLLVCLLGMAKTAHAQSIDYNSFEQLFGEPVTTSATGKPQRASELSTDTQIVTSEQIERSGAQSIPEVLRMVAGVNVRRYSMLGSNVSIRGNDAAGGSRTLVLIDGRQVYLDGYNYTDWGGLPVSLRDIRQIEVIRGPNSAVYGFDASGGVINIVTRDPLHENRSYVHVEGGSQEDFGGEFVASHKFSDAFAAKLSLNGVRSDEYAARGRTDTVPRTYALNAALTLRGQITPRTEWTLTGTIDREQNPFWLDLGTYVTSSSLSKSLEGRIASDTSWGLVEFRAYQNSFNSDISNTIDALNMSFPIAFSYNLETTVAQLSDTISLDSRNDLKLGVEYRYTTLDDQHAGTKLTSEYDMLAAGSATWDYRILPQLTMTNAVRLDTLYVPSLRSYTVPDQAASHAHHYIEPSFNSRLRYDAGSLGVFGVNAARGIQLPALFDFSPDTAFGPALAINNPSLVPSTTINVGINYSHPIAAIDGSLTLALYAQRTTNMLGTPFASNFSFIPPTTLTMEPRNYGRVDDAGGEAHLNGKTDFGLSWDLAYAMTAVRDMDKASMINFQRQTPVNSVIGGFSWKIGPVELSAHARWQSHYQDVAANFSTFQLDNVKIHDFVTVDARAAWKIDKRFTLSLSGEQLGSSALKETSGLRIQRRLIGGLTAHF</sequence>
<evidence type="ECO:0000256" key="4">
    <source>
        <dbReference type="ARBA" id="ARBA00022692"/>
    </source>
</evidence>
<keyword evidence="5 12" id="KW-0732">Signal</keyword>
<protein>
    <submittedName>
        <fullName evidence="15">TonB-dependent receptor plug domain-containing protein</fullName>
    </submittedName>
</protein>
<evidence type="ECO:0000256" key="11">
    <source>
        <dbReference type="RuleBase" id="RU003357"/>
    </source>
</evidence>
<dbReference type="Gene3D" id="2.170.130.10">
    <property type="entry name" value="TonB-dependent receptor, plug domain"/>
    <property type="match status" value="1"/>
</dbReference>
<dbReference type="Proteomes" id="UP000597459">
    <property type="component" value="Unassembled WGS sequence"/>
</dbReference>
<evidence type="ECO:0000256" key="12">
    <source>
        <dbReference type="SAM" id="SignalP"/>
    </source>
</evidence>
<dbReference type="SUPFAM" id="SSF56935">
    <property type="entry name" value="Porins"/>
    <property type="match status" value="1"/>
</dbReference>
<dbReference type="Pfam" id="PF07715">
    <property type="entry name" value="Plug"/>
    <property type="match status" value="1"/>
</dbReference>
<evidence type="ECO:0000256" key="6">
    <source>
        <dbReference type="ARBA" id="ARBA00023077"/>
    </source>
</evidence>
<dbReference type="InterPro" id="IPR012910">
    <property type="entry name" value="Plug_dom"/>
</dbReference>
<dbReference type="InterPro" id="IPR036942">
    <property type="entry name" value="Beta-barrel_TonB_sf"/>
</dbReference>
<dbReference type="GO" id="GO:0009279">
    <property type="term" value="C:cell outer membrane"/>
    <property type="evidence" value="ECO:0007669"/>
    <property type="project" value="UniProtKB-SubCell"/>
</dbReference>
<evidence type="ECO:0000256" key="10">
    <source>
        <dbReference type="PROSITE-ProRule" id="PRU01360"/>
    </source>
</evidence>
<keyword evidence="4 10" id="KW-0812">Transmembrane</keyword>
<keyword evidence="2 10" id="KW-0813">Transport</keyword>
<feature type="signal peptide" evidence="12">
    <location>
        <begin position="1"/>
        <end position="33"/>
    </location>
</feature>